<comment type="caution">
    <text evidence="5">The sequence shown here is derived from an EMBL/GenBank/DDBJ whole genome shotgun (WGS) entry which is preliminary data.</text>
</comment>
<dbReference type="PANTHER" id="PTHR42939:SF1">
    <property type="entry name" value="ABC TRANSPORTER ATP-BINDING PROTEIN ALBC-RELATED"/>
    <property type="match status" value="1"/>
</dbReference>
<dbReference type="Proteomes" id="UP000245412">
    <property type="component" value="Unassembled WGS sequence"/>
</dbReference>
<gene>
    <name evidence="5" type="ORF">C7383_1107</name>
</gene>
<evidence type="ECO:0000313" key="5">
    <source>
        <dbReference type="EMBL" id="PWJ73972.1"/>
    </source>
</evidence>
<evidence type="ECO:0000256" key="3">
    <source>
        <dbReference type="ARBA" id="ARBA00022840"/>
    </source>
</evidence>
<evidence type="ECO:0000256" key="1">
    <source>
        <dbReference type="ARBA" id="ARBA00022448"/>
    </source>
</evidence>
<dbReference type="CDD" id="cd03230">
    <property type="entry name" value="ABC_DR_subfamily_A"/>
    <property type="match status" value="1"/>
</dbReference>
<name>A0AB73T1C2_9FIRM</name>
<dbReference type="RefSeq" id="WP_257497818.1">
    <property type="nucleotide sequence ID" value="NZ_JANKBI010000009.1"/>
</dbReference>
<keyword evidence="2" id="KW-0547">Nucleotide-binding</keyword>
<dbReference type="EMBL" id="QGGY01000010">
    <property type="protein sequence ID" value="PWJ73972.1"/>
    <property type="molecule type" value="Genomic_DNA"/>
</dbReference>
<accession>A0AB73T1C2</accession>
<keyword evidence="1" id="KW-0813">Transport</keyword>
<dbReference type="AlphaFoldDB" id="A0AB73T1C2"/>
<evidence type="ECO:0000313" key="6">
    <source>
        <dbReference type="Proteomes" id="UP000245412"/>
    </source>
</evidence>
<feature type="domain" description="ABC transporter" evidence="4">
    <location>
        <begin position="6"/>
        <end position="225"/>
    </location>
</feature>
<proteinExistence type="predicted"/>
<dbReference type="InterPro" id="IPR003593">
    <property type="entry name" value="AAA+_ATPase"/>
</dbReference>
<dbReference type="GO" id="GO:0005524">
    <property type="term" value="F:ATP binding"/>
    <property type="evidence" value="ECO:0007669"/>
    <property type="project" value="UniProtKB-KW"/>
</dbReference>
<organism evidence="5 6">
    <name type="scientific">Murimonas intestini</name>
    <dbReference type="NCBI Taxonomy" id="1337051"/>
    <lineage>
        <taxon>Bacteria</taxon>
        <taxon>Bacillati</taxon>
        <taxon>Bacillota</taxon>
        <taxon>Clostridia</taxon>
        <taxon>Lachnospirales</taxon>
        <taxon>Lachnospiraceae</taxon>
        <taxon>Murimonas</taxon>
    </lineage>
</organism>
<dbReference type="InterPro" id="IPR003439">
    <property type="entry name" value="ABC_transporter-like_ATP-bd"/>
</dbReference>
<dbReference type="PANTHER" id="PTHR42939">
    <property type="entry name" value="ABC TRANSPORTER ATP-BINDING PROTEIN ALBC-RELATED"/>
    <property type="match status" value="1"/>
</dbReference>
<dbReference type="Gene3D" id="3.40.50.300">
    <property type="entry name" value="P-loop containing nucleotide triphosphate hydrolases"/>
    <property type="match status" value="1"/>
</dbReference>
<dbReference type="InterPro" id="IPR027417">
    <property type="entry name" value="P-loop_NTPase"/>
</dbReference>
<keyword evidence="6" id="KW-1185">Reference proteome</keyword>
<dbReference type="PROSITE" id="PS50893">
    <property type="entry name" value="ABC_TRANSPORTER_2"/>
    <property type="match status" value="1"/>
</dbReference>
<dbReference type="GO" id="GO:0016887">
    <property type="term" value="F:ATP hydrolysis activity"/>
    <property type="evidence" value="ECO:0007669"/>
    <property type="project" value="InterPro"/>
</dbReference>
<dbReference type="InterPro" id="IPR051782">
    <property type="entry name" value="ABC_Transporter_VariousFunc"/>
</dbReference>
<keyword evidence="3" id="KW-0067">ATP-binding</keyword>
<reference evidence="5 6" key="1">
    <citation type="submission" date="2018-05" db="EMBL/GenBank/DDBJ databases">
        <authorList>
            <person name="Goeker M."/>
            <person name="Huntemann M."/>
            <person name="Clum A."/>
            <person name="Pillay M."/>
            <person name="Palaniappan K."/>
            <person name="Varghese N."/>
            <person name="Mikhailova N."/>
            <person name="Stamatis D."/>
            <person name="Reddy T."/>
            <person name="Daum C."/>
            <person name="Shapiro N."/>
            <person name="Ivanova N."/>
            <person name="Kyrpides N."/>
            <person name="Woyke T."/>
        </authorList>
    </citation>
    <scope>NUCLEOTIDE SEQUENCE [LARGE SCALE GENOMIC DNA]</scope>
    <source>
        <strain evidence="5 6">DSM 26524</strain>
    </source>
</reference>
<dbReference type="SUPFAM" id="SSF52540">
    <property type="entry name" value="P-loop containing nucleoside triphosphate hydrolases"/>
    <property type="match status" value="1"/>
</dbReference>
<dbReference type="SMART" id="SM00382">
    <property type="entry name" value="AAA"/>
    <property type="match status" value="1"/>
</dbReference>
<evidence type="ECO:0000259" key="4">
    <source>
        <dbReference type="PROSITE" id="PS50893"/>
    </source>
</evidence>
<protein>
    <submittedName>
        <fullName evidence="5">ABC-type multidrug transport system ATPase subunit</fullName>
    </submittedName>
</protein>
<sequence>MESSIIELKKITKIYNQNVLLKDIDLSIRKGQSISFIGHNGIGKSTLLKIVSGLVRPDAGKIICSKKLLFHYIPEHFPKMNISAFQYIRHMGRIDGIGREDLEKRSSELFKMFYMDEMTDIPMKHLSKGTLQKVGVIQALLTEPDVLLLDEPLSGQDTDSQKVFIDTMNMLRKNGCTLFMSCHEMNLVNSISDTVYEIRDKQLQKTDMSNNYIRENDVLLFQPPTGNGSHIMDIPAGFTAEEKGPFVEVTVPDGESRELILLLLHKGWELKQLYHEGKIM</sequence>
<evidence type="ECO:0000256" key="2">
    <source>
        <dbReference type="ARBA" id="ARBA00022741"/>
    </source>
</evidence>
<dbReference type="Pfam" id="PF00005">
    <property type="entry name" value="ABC_tran"/>
    <property type="match status" value="1"/>
</dbReference>